<feature type="transmembrane region" description="Helical" evidence="6">
    <location>
        <begin position="319"/>
        <end position="349"/>
    </location>
</feature>
<accession>A0A162RYU0</accession>
<keyword evidence="5 6" id="KW-0472">Membrane</keyword>
<evidence type="ECO:0000256" key="2">
    <source>
        <dbReference type="ARBA" id="ARBA00022475"/>
    </source>
</evidence>
<dbReference type="AlphaFoldDB" id="A0A162RYU0"/>
<keyword evidence="3 6" id="KW-0812">Transmembrane</keyword>
<dbReference type="OrthoDB" id="9761531at2"/>
<dbReference type="RefSeq" id="WP_067567252.1">
    <property type="nucleotide sequence ID" value="NZ_LSUQ01000079.1"/>
</dbReference>
<evidence type="ECO:0000313" key="9">
    <source>
        <dbReference type="EMBL" id="OPG17449.1"/>
    </source>
</evidence>
<feature type="transmembrane region" description="Helical" evidence="6">
    <location>
        <begin position="32"/>
        <end position="49"/>
    </location>
</feature>
<dbReference type="NCBIfam" id="TIGR00360">
    <property type="entry name" value="ComEC_N-term"/>
    <property type="match status" value="1"/>
</dbReference>
<evidence type="ECO:0000313" key="11">
    <source>
        <dbReference type="Proteomes" id="UP000190229"/>
    </source>
</evidence>
<sequence>MRYRLLSLLSLSFLSGILFVQTAIKGIGVTLCLSALTVSAFIHMIGMLLRNRRNVHFELRAFDKRWRKKINFIVGFCALSALLCLTGIQYGGFRADREVQPAVRLLTVAGVHAQETMLVTGQIVSPLVKQQNSVTCNFQIQSVYVGSILLGRWPTVALRIGLGKSPMRYSSTILRFYSTLDELSPGDRIAVYLRVKTIPQGKARTSFLRDGITLYGSASIYGIHVIARNPQVPSLPILSAQFLTWIEWRSWLAFGPTAGYLLAFSVGDRHELSKATIQSFVAIGLIHALVASGATLRMSVSPVLTGIRKMRSPPFFQDIAVLILTALLLLACGFAAPTLRAAVVFLYGYYAQRFNRHADSLTGNSLAMFVLCVIQPHDSVDPGVLLSFAAGLTLVHAPPWVNQMLPRRIPQIFRAILARGLSAEFALTPLIAFLFHQFATLSLLINLFLYPVLEGLIPLCSALLLTACIDPPAIHFLSGDLAIAQAGLSAGIAYLSIHAGVWMIPSFSWEIFMGYYSLGFLFVTVWNIRNKRRLLRSY</sequence>
<feature type="transmembrane region" description="Helical" evidence="6">
    <location>
        <begin position="447"/>
        <end position="469"/>
    </location>
</feature>
<dbReference type="Proteomes" id="UP000190229">
    <property type="component" value="Unassembled WGS sequence"/>
</dbReference>
<feature type="domain" description="ComEC/Rec2-related protein" evidence="7">
    <location>
        <begin position="266"/>
        <end position="527"/>
    </location>
</feature>
<dbReference type="Pfam" id="PF03772">
    <property type="entry name" value="Competence"/>
    <property type="match status" value="1"/>
</dbReference>
<dbReference type="STRING" id="1765683.B2M26_01585"/>
<feature type="transmembrane region" description="Helical" evidence="6">
    <location>
        <begin position="248"/>
        <end position="267"/>
    </location>
</feature>
<evidence type="ECO:0000313" key="8">
    <source>
        <dbReference type="EMBL" id="OAG89955.1"/>
    </source>
</evidence>
<feature type="transmembrane region" description="Helical" evidence="6">
    <location>
        <begin position="70"/>
        <end position="90"/>
    </location>
</feature>
<name>A0A162RYU0_9BACL</name>
<dbReference type="InterPro" id="IPR004477">
    <property type="entry name" value="ComEC_N"/>
</dbReference>
<feature type="transmembrane region" description="Helical" evidence="6">
    <location>
        <begin position="481"/>
        <end position="505"/>
    </location>
</feature>
<dbReference type="EMBL" id="LSUQ01000079">
    <property type="protein sequence ID" value="OAG89955.1"/>
    <property type="molecule type" value="Genomic_DNA"/>
</dbReference>
<comment type="subcellular location">
    <subcellularLocation>
        <location evidence="1">Cell membrane</location>
        <topology evidence="1">Multi-pass membrane protein</topology>
    </subcellularLocation>
</comment>
<feature type="transmembrane region" description="Helical" evidence="6">
    <location>
        <begin position="413"/>
        <end position="435"/>
    </location>
</feature>
<reference evidence="9 11" key="2">
    <citation type="submission" date="2017-02" db="EMBL/GenBank/DDBJ databases">
        <title>Draft genome of Acidibacillus ferrooxidans Huett2.</title>
        <authorList>
            <person name="Schopf S."/>
        </authorList>
    </citation>
    <scope>NUCLEOTIDE SEQUENCE [LARGE SCALE GENOMIC DNA]</scope>
    <source>
        <strain evidence="9 11">Huett2</strain>
    </source>
</reference>
<feature type="transmembrane region" description="Helical" evidence="6">
    <location>
        <begin position="511"/>
        <end position="528"/>
    </location>
</feature>
<protein>
    <recommendedName>
        <fullName evidence="7">ComEC/Rec2-related protein domain-containing protein</fullName>
    </recommendedName>
</protein>
<dbReference type="GO" id="GO:0005886">
    <property type="term" value="C:plasma membrane"/>
    <property type="evidence" value="ECO:0007669"/>
    <property type="project" value="UniProtKB-SubCell"/>
</dbReference>
<evidence type="ECO:0000256" key="5">
    <source>
        <dbReference type="ARBA" id="ARBA00023136"/>
    </source>
</evidence>
<dbReference type="Proteomes" id="UP000077421">
    <property type="component" value="Unassembled WGS sequence"/>
</dbReference>
<evidence type="ECO:0000256" key="4">
    <source>
        <dbReference type="ARBA" id="ARBA00022989"/>
    </source>
</evidence>
<feature type="transmembrane region" description="Helical" evidence="6">
    <location>
        <begin position="279"/>
        <end position="299"/>
    </location>
</feature>
<dbReference type="PANTHER" id="PTHR30619">
    <property type="entry name" value="DNA INTERNALIZATION/COMPETENCE PROTEIN COMEC/REC2"/>
    <property type="match status" value="1"/>
</dbReference>
<dbReference type="InterPro" id="IPR052159">
    <property type="entry name" value="Competence_DNA_uptake"/>
</dbReference>
<evidence type="ECO:0000256" key="3">
    <source>
        <dbReference type="ARBA" id="ARBA00022692"/>
    </source>
</evidence>
<evidence type="ECO:0000259" key="7">
    <source>
        <dbReference type="Pfam" id="PF03772"/>
    </source>
</evidence>
<dbReference type="PANTHER" id="PTHR30619:SF1">
    <property type="entry name" value="RECOMBINATION PROTEIN 2"/>
    <property type="match status" value="1"/>
</dbReference>
<organism evidence="9 11">
    <name type="scientific">Ferroacidibacillus organovorans</name>
    <dbReference type="NCBI Taxonomy" id="1765683"/>
    <lineage>
        <taxon>Bacteria</taxon>
        <taxon>Bacillati</taxon>
        <taxon>Bacillota</taxon>
        <taxon>Bacilli</taxon>
        <taxon>Bacillales</taxon>
        <taxon>Alicyclobacillaceae</taxon>
        <taxon>Ferroacidibacillus</taxon>
    </lineage>
</organism>
<evidence type="ECO:0000256" key="6">
    <source>
        <dbReference type="SAM" id="Phobius"/>
    </source>
</evidence>
<keyword evidence="2" id="KW-1003">Cell membrane</keyword>
<reference evidence="8 10" key="1">
    <citation type="submission" date="2016-02" db="EMBL/GenBank/DDBJ databases">
        <title>Draft genome sequence of Acidibacillus ferrooxidans SLC66.</title>
        <authorList>
            <person name="Oliveira G."/>
            <person name="Nancucheo I."/>
            <person name="Dall'Agnol H."/>
            <person name="Johnson B."/>
            <person name="Oliveira R."/>
            <person name="Nunes G.L."/>
            <person name="Tzotzos G."/>
            <person name="Orellana S.C."/>
            <person name="Salim A.C."/>
            <person name="Araujo F.M."/>
        </authorList>
    </citation>
    <scope>NUCLEOTIDE SEQUENCE [LARGE SCALE GENOMIC DNA]</scope>
    <source>
        <strain evidence="8 10">SLC66</strain>
    </source>
</reference>
<gene>
    <name evidence="8" type="ORF">AYW79_14265</name>
    <name evidence="9" type="ORF">B2M26_01585</name>
</gene>
<evidence type="ECO:0000313" key="10">
    <source>
        <dbReference type="Proteomes" id="UP000077421"/>
    </source>
</evidence>
<dbReference type="EMBL" id="MWPS01000003">
    <property type="protein sequence ID" value="OPG17449.1"/>
    <property type="molecule type" value="Genomic_DNA"/>
</dbReference>
<keyword evidence="4 6" id="KW-1133">Transmembrane helix</keyword>
<keyword evidence="11" id="KW-1185">Reference proteome</keyword>
<proteinExistence type="predicted"/>
<evidence type="ECO:0000256" key="1">
    <source>
        <dbReference type="ARBA" id="ARBA00004651"/>
    </source>
</evidence>
<comment type="caution">
    <text evidence="9">The sequence shown here is derived from an EMBL/GenBank/DDBJ whole genome shotgun (WGS) entry which is preliminary data.</text>
</comment>